<dbReference type="CDD" id="cd06325">
    <property type="entry name" value="PBP1_ABC_unchar_transporter"/>
    <property type="match status" value="1"/>
</dbReference>
<keyword evidence="1" id="KW-0472">Membrane</keyword>
<reference evidence="2 3" key="1">
    <citation type="submission" date="2021-03" db="EMBL/GenBank/DDBJ databases">
        <title>Geobacter metallireducens gen. nov. sp. nov., a microorganism capable of coupling the complete oxidation of organic compounds to the reduction of iron and other metals.</title>
        <authorList>
            <person name="Li Y."/>
        </authorList>
    </citation>
    <scope>NUCLEOTIDE SEQUENCE [LARGE SCALE GENOMIC DNA]</scope>
    <source>
        <strain evidence="2 3">Jerry-YX</strain>
    </source>
</reference>
<keyword evidence="1" id="KW-1133">Transmembrane helix</keyword>
<accession>A0ABX7Q1U3</accession>
<dbReference type="Proteomes" id="UP000663651">
    <property type="component" value="Chromosome"/>
</dbReference>
<evidence type="ECO:0000256" key="1">
    <source>
        <dbReference type="SAM" id="Phobius"/>
    </source>
</evidence>
<dbReference type="PANTHER" id="PTHR35271">
    <property type="entry name" value="ABC TRANSPORTER, SUBSTRATE-BINDING LIPOPROTEIN-RELATED"/>
    <property type="match status" value="1"/>
</dbReference>
<protein>
    <submittedName>
        <fullName evidence="2">ABC transporter substrate-binding protein</fullName>
    </submittedName>
</protein>
<feature type="transmembrane region" description="Helical" evidence="1">
    <location>
        <begin position="6"/>
        <end position="29"/>
    </location>
</feature>
<dbReference type="EMBL" id="CP071382">
    <property type="protein sequence ID" value="QSV45372.1"/>
    <property type="molecule type" value="Genomic_DNA"/>
</dbReference>
<dbReference type="InterPro" id="IPR007487">
    <property type="entry name" value="ABC_transpt-TYRBP-like"/>
</dbReference>
<dbReference type="RefSeq" id="WP_207163177.1">
    <property type="nucleotide sequence ID" value="NZ_CP071382.1"/>
</dbReference>
<dbReference type="Pfam" id="PF04392">
    <property type="entry name" value="ABC_sub_bind"/>
    <property type="match status" value="1"/>
</dbReference>
<keyword evidence="3" id="KW-1185">Reference proteome</keyword>
<evidence type="ECO:0000313" key="2">
    <source>
        <dbReference type="EMBL" id="QSV45372.1"/>
    </source>
</evidence>
<gene>
    <name evidence="2" type="ORF">JZM60_14795</name>
</gene>
<organism evidence="2 3">
    <name type="scientific">Geobacter benzoatilyticus</name>
    <dbReference type="NCBI Taxonomy" id="2815309"/>
    <lineage>
        <taxon>Bacteria</taxon>
        <taxon>Pseudomonadati</taxon>
        <taxon>Thermodesulfobacteriota</taxon>
        <taxon>Desulfuromonadia</taxon>
        <taxon>Geobacterales</taxon>
        <taxon>Geobacteraceae</taxon>
        <taxon>Geobacter</taxon>
    </lineage>
</organism>
<keyword evidence="1" id="KW-0812">Transmembrane</keyword>
<dbReference type="Gene3D" id="3.40.50.2300">
    <property type="match status" value="2"/>
</dbReference>
<sequence>MALKRLIYIIIVVISIVGVTPSFAGRIFVAAVLTSDIPRYQEAYGAFVRGLAAKGFGEGEVEFITQTPNPDPISWANSVRKFNALKPDLLVTFGAAATISATQEAVRVPIVFADVYGPVETGISRSMSKTGGNLCGVSSKVPMATLVKTMVAIRPVKTLGILYNRRERGSYVQMQEIKRLAAQQGFAVVEANVPVASGLDAALGHLLARCDCVFVSESSVVNRSLERIVHRATAARVPVISLVPDSAEKGALLTLEASPVEQGLLAASHAAKILQGNRPGELAVLTPRKVDLVLNLHSAKALDVQIPFRVLSVATKVLK</sequence>
<dbReference type="PANTHER" id="PTHR35271:SF1">
    <property type="entry name" value="ABC TRANSPORTER, SUBSTRATE-BINDING LIPOPROTEIN"/>
    <property type="match status" value="1"/>
</dbReference>
<name>A0ABX7Q1U3_9BACT</name>
<proteinExistence type="predicted"/>
<evidence type="ECO:0000313" key="3">
    <source>
        <dbReference type="Proteomes" id="UP000663651"/>
    </source>
</evidence>
<dbReference type="SUPFAM" id="SSF159713">
    <property type="entry name" value="Dhaf3308-like"/>
    <property type="match status" value="1"/>
</dbReference>